<dbReference type="Pfam" id="PF01757">
    <property type="entry name" value="Acyl_transf_3"/>
    <property type="match status" value="1"/>
</dbReference>
<gene>
    <name evidence="3" type="ORF">GCM10011501_18740</name>
</gene>
<feature type="transmembrane region" description="Helical" evidence="1">
    <location>
        <begin position="216"/>
        <end position="237"/>
    </location>
</feature>
<name>A0ABQ3IQQ3_9GAMM</name>
<keyword evidence="3" id="KW-0012">Acyltransferase</keyword>
<feature type="transmembrane region" description="Helical" evidence="1">
    <location>
        <begin position="249"/>
        <end position="268"/>
    </location>
</feature>
<comment type="caution">
    <text evidence="3">The sequence shown here is derived from an EMBL/GenBank/DDBJ whole genome shotgun (WGS) entry which is preliminary data.</text>
</comment>
<sequence length="359" mass="41340">MNNALSTYLNGRDNNFNLIRIIAAVLVLVSHCYPLFYGSSDYEPLKRLVGISIGSVAVDLFFISSGFLIANSFFYQKNLINFIKARILRIYPGLIVSLIITVFFLGLVFTKLTTTAYLTDFQTYKFLFKNMFLFLGEEATLPGVFEGLPWANTVNGSLWTLPFEVRAYALLVLVGILLGFCEQKWKTLSFKKVYLLIPIVGLGVYFLNYFHPILPISYFSAEYARLLSMFFIGVAFYRYREKIILSKKLFLILSASLIVSALDSHLFFVVYNCTLAYLVFFLAYIPKGFIRKFNKYGDYSYGIYIYAFPVQQALLVLYPKMSLFEFFLTSLGSTFVFAYFSWQLIEKKALKLKNKRVKS</sequence>
<organism evidence="3 4">
    <name type="scientific">Thalassotalea profundi</name>
    <dbReference type="NCBI Taxonomy" id="2036687"/>
    <lineage>
        <taxon>Bacteria</taxon>
        <taxon>Pseudomonadati</taxon>
        <taxon>Pseudomonadota</taxon>
        <taxon>Gammaproteobacteria</taxon>
        <taxon>Alteromonadales</taxon>
        <taxon>Colwelliaceae</taxon>
        <taxon>Thalassotalea</taxon>
    </lineage>
</organism>
<evidence type="ECO:0000259" key="2">
    <source>
        <dbReference type="Pfam" id="PF01757"/>
    </source>
</evidence>
<dbReference type="InterPro" id="IPR050879">
    <property type="entry name" value="Acyltransferase_3"/>
</dbReference>
<evidence type="ECO:0000313" key="4">
    <source>
        <dbReference type="Proteomes" id="UP000626370"/>
    </source>
</evidence>
<feature type="transmembrane region" description="Helical" evidence="1">
    <location>
        <begin position="18"/>
        <end position="36"/>
    </location>
</feature>
<keyword evidence="3" id="KW-0808">Transferase</keyword>
<proteinExistence type="predicted"/>
<dbReference type="Proteomes" id="UP000626370">
    <property type="component" value="Unassembled WGS sequence"/>
</dbReference>
<feature type="transmembrane region" description="Helical" evidence="1">
    <location>
        <begin position="90"/>
        <end position="114"/>
    </location>
</feature>
<protein>
    <submittedName>
        <fullName evidence="3">Acyltransferase</fullName>
    </submittedName>
</protein>
<evidence type="ECO:0000313" key="3">
    <source>
        <dbReference type="EMBL" id="GHE89441.1"/>
    </source>
</evidence>
<keyword evidence="4" id="KW-1185">Reference proteome</keyword>
<dbReference type="EMBL" id="BNAH01000006">
    <property type="protein sequence ID" value="GHE89441.1"/>
    <property type="molecule type" value="Genomic_DNA"/>
</dbReference>
<keyword evidence="1" id="KW-0472">Membrane</keyword>
<feature type="domain" description="Acyltransferase 3" evidence="2">
    <location>
        <begin position="14"/>
        <end position="339"/>
    </location>
</feature>
<accession>A0ABQ3IQQ3</accession>
<feature type="transmembrane region" description="Helical" evidence="1">
    <location>
        <begin position="274"/>
        <end position="290"/>
    </location>
</feature>
<keyword evidence="1" id="KW-1133">Transmembrane helix</keyword>
<feature type="transmembrane region" description="Helical" evidence="1">
    <location>
        <begin position="165"/>
        <end position="181"/>
    </location>
</feature>
<dbReference type="InterPro" id="IPR002656">
    <property type="entry name" value="Acyl_transf_3_dom"/>
</dbReference>
<feature type="transmembrane region" description="Helical" evidence="1">
    <location>
        <begin position="302"/>
        <end position="320"/>
    </location>
</feature>
<dbReference type="PANTHER" id="PTHR23028:SF53">
    <property type="entry name" value="ACYL_TRANSF_3 DOMAIN-CONTAINING PROTEIN"/>
    <property type="match status" value="1"/>
</dbReference>
<feature type="transmembrane region" description="Helical" evidence="1">
    <location>
        <begin position="193"/>
        <end position="210"/>
    </location>
</feature>
<reference evidence="4" key="1">
    <citation type="journal article" date="2019" name="Int. J. Syst. Evol. Microbiol.">
        <title>The Global Catalogue of Microorganisms (GCM) 10K type strain sequencing project: providing services to taxonomists for standard genome sequencing and annotation.</title>
        <authorList>
            <consortium name="The Broad Institute Genomics Platform"/>
            <consortium name="The Broad Institute Genome Sequencing Center for Infectious Disease"/>
            <person name="Wu L."/>
            <person name="Ma J."/>
        </authorList>
    </citation>
    <scope>NUCLEOTIDE SEQUENCE [LARGE SCALE GENOMIC DNA]</scope>
    <source>
        <strain evidence="4">CGMCC 1.15922</strain>
    </source>
</reference>
<evidence type="ECO:0000256" key="1">
    <source>
        <dbReference type="SAM" id="Phobius"/>
    </source>
</evidence>
<keyword evidence="1" id="KW-0812">Transmembrane</keyword>
<dbReference type="PANTHER" id="PTHR23028">
    <property type="entry name" value="ACETYLTRANSFERASE"/>
    <property type="match status" value="1"/>
</dbReference>
<dbReference type="GO" id="GO:0016746">
    <property type="term" value="F:acyltransferase activity"/>
    <property type="evidence" value="ECO:0007669"/>
    <property type="project" value="UniProtKB-KW"/>
</dbReference>
<feature type="transmembrane region" description="Helical" evidence="1">
    <location>
        <begin position="326"/>
        <end position="345"/>
    </location>
</feature>
<feature type="transmembrane region" description="Helical" evidence="1">
    <location>
        <begin position="48"/>
        <end position="70"/>
    </location>
</feature>
<dbReference type="RefSeq" id="WP_189378001.1">
    <property type="nucleotide sequence ID" value="NZ_BNAH01000006.1"/>
</dbReference>